<dbReference type="NCBIfam" id="NF000840">
    <property type="entry name" value="PRK00071.1-3"/>
    <property type="match status" value="1"/>
</dbReference>
<evidence type="ECO:0000256" key="2">
    <source>
        <dbReference type="ARBA" id="ARBA00005019"/>
    </source>
</evidence>
<keyword evidence="4 10" id="KW-0808">Transferase</keyword>
<dbReference type="InterPro" id="IPR014729">
    <property type="entry name" value="Rossmann-like_a/b/a_fold"/>
</dbReference>
<evidence type="ECO:0000256" key="10">
    <source>
        <dbReference type="HAMAP-Rule" id="MF_00244"/>
    </source>
</evidence>
<keyword evidence="5 10" id="KW-0548">Nucleotidyltransferase</keyword>
<dbReference type="SUPFAM" id="SSF52374">
    <property type="entry name" value="Nucleotidylyl transferase"/>
    <property type="match status" value="1"/>
</dbReference>
<dbReference type="InterPro" id="IPR004821">
    <property type="entry name" value="Cyt_trans-like"/>
</dbReference>
<organism evidence="12 13">
    <name type="scientific">Candidatus Eubacterium avistercoris</name>
    <dbReference type="NCBI Taxonomy" id="2838567"/>
    <lineage>
        <taxon>Bacteria</taxon>
        <taxon>Bacillati</taxon>
        <taxon>Bacillota</taxon>
        <taxon>Clostridia</taxon>
        <taxon>Eubacteriales</taxon>
        <taxon>Eubacteriaceae</taxon>
        <taxon>Eubacterium</taxon>
    </lineage>
</organism>
<dbReference type="GO" id="GO:0009435">
    <property type="term" value="P:NAD+ biosynthetic process"/>
    <property type="evidence" value="ECO:0007669"/>
    <property type="project" value="UniProtKB-UniRule"/>
</dbReference>
<evidence type="ECO:0000256" key="5">
    <source>
        <dbReference type="ARBA" id="ARBA00022695"/>
    </source>
</evidence>
<dbReference type="EMBL" id="DXCH01000305">
    <property type="protein sequence ID" value="HIZ08545.1"/>
    <property type="molecule type" value="Genomic_DNA"/>
</dbReference>
<evidence type="ECO:0000256" key="1">
    <source>
        <dbReference type="ARBA" id="ARBA00002324"/>
    </source>
</evidence>
<keyword evidence="7 10" id="KW-0067">ATP-binding</keyword>
<evidence type="ECO:0000256" key="9">
    <source>
        <dbReference type="ARBA" id="ARBA00048721"/>
    </source>
</evidence>
<evidence type="ECO:0000256" key="7">
    <source>
        <dbReference type="ARBA" id="ARBA00022840"/>
    </source>
</evidence>
<dbReference type="HAMAP" id="MF_00244">
    <property type="entry name" value="NaMN_adenylyltr"/>
    <property type="match status" value="1"/>
</dbReference>
<accession>A0A9D2IGU3</accession>
<dbReference type="InterPro" id="IPR005248">
    <property type="entry name" value="NadD/NMNAT"/>
</dbReference>
<feature type="domain" description="Cytidyltransferase-like" evidence="11">
    <location>
        <begin position="9"/>
        <end position="177"/>
    </location>
</feature>
<evidence type="ECO:0000256" key="4">
    <source>
        <dbReference type="ARBA" id="ARBA00022679"/>
    </source>
</evidence>
<dbReference type="CDD" id="cd02165">
    <property type="entry name" value="NMNAT"/>
    <property type="match status" value="1"/>
</dbReference>
<comment type="similarity">
    <text evidence="10">Belongs to the NadD family.</text>
</comment>
<evidence type="ECO:0000313" key="12">
    <source>
        <dbReference type="EMBL" id="HIZ08545.1"/>
    </source>
</evidence>
<keyword evidence="6 10" id="KW-0547">Nucleotide-binding</keyword>
<sequence length="204" mass="23959">MAAQRRIGIMGGTFNPIHYGHLIIAENACEQYGLEQVIFMPTGRAPHKDFSGEEMTRHRCEMVKLAIQGNDKFTISLFEVRREQTSYTFETLREMQRIYPDAKLYFILGADSLFDFDNWYRPDIICREAVILAAVRDNLTESKVDSQIQYLKDTFHGEIHRLETPNFNVSSKTIRARLRHGQTIRYMVPEKVEEYIKRQGLYRE</sequence>
<keyword evidence="8 10" id="KW-0520">NAD</keyword>
<comment type="function">
    <text evidence="1 10">Catalyzes the reversible adenylation of nicotinate mononucleotide (NaMN) to nicotinic acid adenine dinucleotide (NaAD).</text>
</comment>
<dbReference type="EC" id="2.7.7.18" evidence="10"/>
<dbReference type="PANTHER" id="PTHR39321:SF3">
    <property type="entry name" value="PHOSPHOPANTETHEINE ADENYLYLTRANSFERASE"/>
    <property type="match status" value="1"/>
</dbReference>
<evidence type="ECO:0000256" key="6">
    <source>
        <dbReference type="ARBA" id="ARBA00022741"/>
    </source>
</evidence>
<evidence type="ECO:0000256" key="3">
    <source>
        <dbReference type="ARBA" id="ARBA00022642"/>
    </source>
</evidence>
<evidence type="ECO:0000256" key="8">
    <source>
        <dbReference type="ARBA" id="ARBA00023027"/>
    </source>
</evidence>
<comment type="caution">
    <text evidence="12">The sequence shown here is derived from an EMBL/GenBank/DDBJ whole genome shotgun (WGS) entry which is preliminary data.</text>
</comment>
<reference evidence="12" key="2">
    <citation type="submission" date="2021-04" db="EMBL/GenBank/DDBJ databases">
        <authorList>
            <person name="Gilroy R."/>
        </authorList>
    </citation>
    <scope>NUCLEOTIDE SEQUENCE</scope>
    <source>
        <strain evidence="12">CHK192-9172</strain>
    </source>
</reference>
<dbReference type="Pfam" id="PF01467">
    <property type="entry name" value="CTP_transf_like"/>
    <property type="match status" value="1"/>
</dbReference>
<dbReference type="Proteomes" id="UP000824024">
    <property type="component" value="Unassembled WGS sequence"/>
</dbReference>
<dbReference type="Gene3D" id="3.40.50.620">
    <property type="entry name" value="HUPs"/>
    <property type="match status" value="1"/>
</dbReference>
<evidence type="ECO:0000313" key="13">
    <source>
        <dbReference type="Proteomes" id="UP000824024"/>
    </source>
</evidence>
<comment type="pathway">
    <text evidence="2 10">Cofactor biosynthesis; NAD(+) biosynthesis; deamido-NAD(+) from nicotinate D-ribonucleotide: step 1/1.</text>
</comment>
<proteinExistence type="inferred from homology"/>
<reference evidence="12" key="1">
    <citation type="journal article" date="2021" name="PeerJ">
        <title>Extensive microbial diversity within the chicken gut microbiome revealed by metagenomics and culture.</title>
        <authorList>
            <person name="Gilroy R."/>
            <person name="Ravi A."/>
            <person name="Getino M."/>
            <person name="Pursley I."/>
            <person name="Horton D.L."/>
            <person name="Alikhan N.F."/>
            <person name="Baker D."/>
            <person name="Gharbi K."/>
            <person name="Hall N."/>
            <person name="Watson M."/>
            <person name="Adriaenssens E.M."/>
            <person name="Foster-Nyarko E."/>
            <person name="Jarju S."/>
            <person name="Secka A."/>
            <person name="Antonio M."/>
            <person name="Oren A."/>
            <person name="Chaudhuri R.R."/>
            <person name="La Ragione R."/>
            <person name="Hildebrand F."/>
            <person name="Pallen M.J."/>
        </authorList>
    </citation>
    <scope>NUCLEOTIDE SEQUENCE</scope>
    <source>
        <strain evidence="12">CHK192-9172</strain>
    </source>
</reference>
<dbReference type="PANTHER" id="PTHR39321">
    <property type="entry name" value="NICOTINATE-NUCLEOTIDE ADENYLYLTRANSFERASE-RELATED"/>
    <property type="match status" value="1"/>
</dbReference>
<dbReference type="GO" id="GO:0005524">
    <property type="term" value="F:ATP binding"/>
    <property type="evidence" value="ECO:0007669"/>
    <property type="project" value="UniProtKB-KW"/>
</dbReference>
<gene>
    <name evidence="10 12" type="primary">nadD</name>
    <name evidence="12" type="ORF">IAA08_11505</name>
</gene>
<dbReference type="AlphaFoldDB" id="A0A9D2IGU3"/>
<evidence type="ECO:0000259" key="11">
    <source>
        <dbReference type="Pfam" id="PF01467"/>
    </source>
</evidence>
<protein>
    <recommendedName>
        <fullName evidence="10">Probable nicotinate-nucleotide adenylyltransferase</fullName>
        <ecNumber evidence="10">2.7.7.18</ecNumber>
    </recommendedName>
    <alternativeName>
        <fullName evidence="10">Deamido-NAD(+) diphosphorylase</fullName>
    </alternativeName>
    <alternativeName>
        <fullName evidence="10">Deamido-NAD(+) pyrophosphorylase</fullName>
    </alternativeName>
    <alternativeName>
        <fullName evidence="10">Nicotinate mononucleotide adenylyltransferase</fullName>
        <shortName evidence="10">NaMN adenylyltransferase</shortName>
    </alternativeName>
</protein>
<dbReference type="NCBIfam" id="TIGR00482">
    <property type="entry name" value="nicotinate (nicotinamide) nucleotide adenylyltransferase"/>
    <property type="match status" value="1"/>
</dbReference>
<name>A0A9D2IGU3_9FIRM</name>
<dbReference type="GO" id="GO:0004515">
    <property type="term" value="F:nicotinate-nucleotide adenylyltransferase activity"/>
    <property type="evidence" value="ECO:0007669"/>
    <property type="project" value="UniProtKB-UniRule"/>
</dbReference>
<comment type="catalytic activity">
    <reaction evidence="9 10">
        <text>nicotinate beta-D-ribonucleotide + ATP + H(+) = deamido-NAD(+) + diphosphate</text>
        <dbReference type="Rhea" id="RHEA:22860"/>
        <dbReference type="ChEBI" id="CHEBI:15378"/>
        <dbReference type="ChEBI" id="CHEBI:30616"/>
        <dbReference type="ChEBI" id="CHEBI:33019"/>
        <dbReference type="ChEBI" id="CHEBI:57502"/>
        <dbReference type="ChEBI" id="CHEBI:58437"/>
        <dbReference type="EC" id="2.7.7.18"/>
    </reaction>
</comment>
<dbReference type="NCBIfam" id="TIGR00125">
    <property type="entry name" value="cyt_tran_rel"/>
    <property type="match status" value="1"/>
</dbReference>
<keyword evidence="3 10" id="KW-0662">Pyridine nucleotide biosynthesis</keyword>